<sequence>MGEEEVQKRVSGLEEKLPGAVEPAEGEDEEILEEFSSEDDFSEYTDSDFEGLDVDLGEEKDGEDDSLEATMQRLEKKIDEEKVADEEQWNFPYDKEHWTEEDLGEHWEDAFEDTKATGWDPNFVSDESWEKYEKLWQEGEPAPPGTPYFVPYRKLYPIIPDDHLDIQTPEDVVEELEREEEFLVWYSYLFLDGSSYEGTVWDDLAHGKGVYTTAMDLIKYEGDWFQNMMQGHGVIEAHTLVDEPLPDTTEAEMAKAEGQILRSDYMDPFDREWLKMDAEEQLEEHGMEMEAWDEKDTWVEIYGDKPEKGKYKYAGQWKHNRFHGCGVYEINGRVIWGKFYFGELLPDPEECSADYSSIHAGLAEVAAAKARMFANKPDGMVRQVKGPFTDPSHPYMYEEEDLWMAPGFINAYYEIPEEWKVYVDEVDKEREMWLNSFYKSPFVVPMPPELEYIWSQPDDYVLLGSSPSALLDLNQENIERASKDLQGEVLLHVPTGAIINWYTNKDGQLQFFYQPITENGEVDLEGIVPIPTGFDEILRKEDEVGKADTKKKRLFQKIRDAWVNTREEYQKDRQSKKQELERKWKQEDEIAEYQRRLRRAERRLALEIDMEKYRAKKMSKSVLEGEFDDSGESLEDQVEQDQEDEVHDLEVSQDEKEEDMKGIEDEESQERTQLEETESQEEVLEDNEEEKKPRSFGKVAMLFIDKEQATRGGKVDAKERDSMLPTAFASLTLGFTMISNGCLCEDLHKLIDFGTKLKSKISGLWTRPLYRKARPDVGDRQFDPPQCANSFKPPSSMQVVSHMAKKLNLGMWMGSQWQRPKRHHSIYGTRKQYFMQRWSYRSGQATRRSGGISVYKAMDNLWKRPEIDCLSMAIPVESFQPSS</sequence>
<dbReference type="GO" id="GO:0016020">
    <property type="term" value="C:membrane"/>
    <property type="evidence" value="ECO:0007669"/>
    <property type="project" value="UniProtKB-ARBA"/>
</dbReference>
<dbReference type="OrthoDB" id="423343at2759"/>
<dbReference type="OMA" id="WMRTILA"/>
<keyword evidence="2" id="KW-0175">Coiled coil</keyword>
<evidence type="ECO:0000256" key="2">
    <source>
        <dbReference type="SAM" id="Coils"/>
    </source>
</evidence>
<dbReference type="Proteomes" id="UP000825935">
    <property type="component" value="Chromosome 28"/>
</dbReference>
<feature type="coiled-coil region" evidence="2">
    <location>
        <begin position="576"/>
        <end position="610"/>
    </location>
</feature>
<dbReference type="SMART" id="SM00698">
    <property type="entry name" value="MORN"/>
    <property type="match status" value="3"/>
</dbReference>
<keyword evidence="1" id="KW-0677">Repeat</keyword>
<accession>A0A8T2RAQ2</accession>
<name>A0A8T2RAQ2_CERRI</name>
<dbReference type="PANTHER" id="PTHR43215">
    <property type="entry name" value="RADIAL SPOKE HEAD 1 HOMOLOG"/>
    <property type="match status" value="1"/>
</dbReference>
<evidence type="ECO:0000256" key="3">
    <source>
        <dbReference type="SAM" id="MobiDB-lite"/>
    </source>
</evidence>
<dbReference type="EMBL" id="CM035433">
    <property type="protein sequence ID" value="KAH7292957.1"/>
    <property type="molecule type" value="Genomic_DNA"/>
</dbReference>
<dbReference type="AlphaFoldDB" id="A0A8T2RAQ2"/>
<feature type="region of interest" description="Disordered" evidence="3">
    <location>
        <begin position="1"/>
        <end position="48"/>
    </location>
</feature>
<dbReference type="PANTHER" id="PTHR43215:SF13">
    <property type="entry name" value="PROTEIN TIC 100"/>
    <property type="match status" value="1"/>
</dbReference>
<proteinExistence type="predicted"/>
<dbReference type="SUPFAM" id="SSF82185">
    <property type="entry name" value="Histone H3 K4-specific methyltransferase SET7/9 N-terminal domain"/>
    <property type="match status" value="1"/>
</dbReference>
<reference evidence="4" key="1">
    <citation type="submission" date="2021-08" db="EMBL/GenBank/DDBJ databases">
        <title>WGS assembly of Ceratopteris richardii.</title>
        <authorList>
            <person name="Marchant D.B."/>
            <person name="Chen G."/>
            <person name="Jenkins J."/>
            <person name="Shu S."/>
            <person name="Leebens-Mack J."/>
            <person name="Grimwood J."/>
            <person name="Schmutz J."/>
            <person name="Soltis P."/>
            <person name="Soltis D."/>
            <person name="Chen Z.-H."/>
        </authorList>
    </citation>
    <scope>NUCLEOTIDE SEQUENCE</scope>
    <source>
        <strain evidence="4">Whitten #5841</strain>
        <tissue evidence="4">Leaf</tissue>
    </source>
</reference>
<evidence type="ECO:0000256" key="1">
    <source>
        <dbReference type="ARBA" id="ARBA00022737"/>
    </source>
</evidence>
<dbReference type="InterPro" id="IPR003409">
    <property type="entry name" value="MORN"/>
</dbReference>
<dbReference type="Pfam" id="PF02493">
    <property type="entry name" value="MORN"/>
    <property type="match status" value="3"/>
</dbReference>
<feature type="compositionally biased region" description="Acidic residues" evidence="3">
    <location>
        <begin position="675"/>
        <end position="688"/>
    </location>
</feature>
<gene>
    <name evidence="4" type="ORF">KP509_28G005300</name>
</gene>
<feature type="compositionally biased region" description="Basic and acidic residues" evidence="3">
    <location>
        <begin position="1"/>
        <end position="17"/>
    </location>
</feature>
<feature type="compositionally biased region" description="Acidic residues" evidence="3">
    <location>
        <begin position="24"/>
        <end position="48"/>
    </location>
</feature>
<comment type="caution">
    <text evidence="4">The sequence shown here is derived from an EMBL/GenBank/DDBJ whole genome shotgun (WGS) entry which is preliminary data.</text>
</comment>
<feature type="compositionally biased region" description="Basic and acidic residues" evidence="3">
    <location>
        <begin position="648"/>
        <end position="674"/>
    </location>
</feature>
<feature type="region of interest" description="Disordered" evidence="3">
    <location>
        <begin position="619"/>
        <end position="693"/>
    </location>
</feature>
<feature type="compositionally biased region" description="Acidic residues" evidence="3">
    <location>
        <begin position="625"/>
        <end position="647"/>
    </location>
</feature>
<evidence type="ECO:0000313" key="5">
    <source>
        <dbReference type="Proteomes" id="UP000825935"/>
    </source>
</evidence>
<keyword evidence="5" id="KW-1185">Reference proteome</keyword>
<organism evidence="4 5">
    <name type="scientific">Ceratopteris richardii</name>
    <name type="common">Triangle waterfern</name>
    <dbReference type="NCBI Taxonomy" id="49495"/>
    <lineage>
        <taxon>Eukaryota</taxon>
        <taxon>Viridiplantae</taxon>
        <taxon>Streptophyta</taxon>
        <taxon>Embryophyta</taxon>
        <taxon>Tracheophyta</taxon>
        <taxon>Polypodiopsida</taxon>
        <taxon>Polypodiidae</taxon>
        <taxon>Polypodiales</taxon>
        <taxon>Pteridineae</taxon>
        <taxon>Pteridaceae</taxon>
        <taxon>Parkerioideae</taxon>
        <taxon>Ceratopteris</taxon>
    </lineage>
</organism>
<evidence type="ECO:0000313" key="4">
    <source>
        <dbReference type="EMBL" id="KAH7292957.1"/>
    </source>
</evidence>
<protein>
    <submittedName>
        <fullName evidence="4">Uncharacterized protein</fullName>
    </submittedName>
</protein>